<dbReference type="PANTHER" id="PTHR37326:SF1">
    <property type="entry name" value="BLL3975 PROTEIN"/>
    <property type="match status" value="1"/>
</dbReference>
<proteinExistence type="predicted"/>
<feature type="domain" description="Succinylglutamate desuccinylase/Aspartoacylase catalytic" evidence="5">
    <location>
        <begin position="54"/>
        <end position="131"/>
    </location>
</feature>
<accession>A0A560GND5</accession>
<dbReference type="Pfam" id="PF24827">
    <property type="entry name" value="AstE_AspA_cat"/>
    <property type="match status" value="1"/>
</dbReference>
<organism evidence="6 7">
    <name type="scientific">Nitrospirillum amazonense</name>
    <dbReference type="NCBI Taxonomy" id="28077"/>
    <lineage>
        <taxon>Bacteria</taxon>
        <taxon>Pseudomonadati</taxon>
        <taxon>Pseudomonadota</taxon>
        <taxon>Alphaproteobacteria</taxon>
        <taxon>Rhodospirillales</taxon>
        <taxon>Azospirillaceae</taxon>
        <taxon>Nitrospirillum</taxon>
    </lineage>
</organism>
<dbReference type="Proteomes" id="UP000315751">
    <property type="component" value="Unassembled WGS sequence"/>
</dbReference>
<comment type="cofactor">
    <cofactor evidence="1">
        <name>Zn(2+)</name>
        <dbReference type="ChEBI" id="CHEBI:29105"/>
    </cofactor>
</comment>
<evidence type="ECO:0000256" key="3">
    <source>
        <dbReference type="ARBA" id="ARBA00022801"/>
    </source>
</evidence>
<dbReference type="CDD" id="cd06250">
    <property type="entry name" value="M14_PaAOTO_like"/>
    <property type="match status" value="1"/>
</dbReference>
<dbReference type="Gene3D" id="3.40.630.10">
    <property type="entry name" value="Zn peptidases"/>
    <property type="match status" value="1"/>
</dbReference>
<comment type="caution">
    <text evidence="6">The sequence shown here is derived from an EMBL/GenBank/DDBJ whole genome shotgun (WGS) entry which is preliminary data.</text>
</comment>
<dbReference type="EMBL" id="VITR01000020">
    <property type="protein sequence ID" value="TWB35271.1"/>
    <property type="molecule type" value="Genomic_DNA"/>
</dbReference>
<evidence type="ECO:0000256" key="1">
    <source>
        <dbReference type="ARBA" id="ARBA00001947"/>
    </source>
</evidence>
<evidence type="ECO:0000256" key="4">
    <source>
        <dbReference type="ARBA" id="ARBA00022833"/>
    </source>
</evidence>
<evidence type="ECO:0000259" key="5">
    <source>
        <dbReference type="Pfam" id="PF24827"/>
    </source>
</evidence>
<evidence type="ECO:0000313" key="6">
    <source>
        <dbReference type="EMBL" id="TWB35271.1"/>
    </source>
</evidence>
<dbReference type="AlphaFoldDB" id="A0A560GND5"/>
<reference evidence="6 7" key="1">
    <citation type="submission" date="2019-06" db="EMBL/GenBank/DDBJ databases">
        <title>Genomic Encyclopedia of Type Strains, Phase IV (KMG-V): Genome sequencing to study the core and pangenomes of soil and plant-associated prokaryotes.</title>
        <authorList>
            <person name="Whitman W."/>
        </authorList>
    </citation>
    <scope>NUCLEOTIDE SEQUENCE [LARGE SCALE GENOMIC DNA]</scope>
    <source>
        <strain evidence="6 7">BR 11622</strain>
    </source>
</reference>
<dbReference type="InterPro" id="IPR055438">
    <property type="entry name" value="AstE_AspA_cat"/>
</dbReference>
<name>A0A560GND5_9PROT</name>
<gene>
    <name evidence="6" type="ORF">FBZ90_12070</name>
</gene>
<keyword evidence="4" id="KW-0862">Zinc</keyword>
<dbReference type="PANTHER" id="PTHR37326">
    <property type="entry name" value="BLL3975 PROTEIN"/>
    <property type="match status" value="1"/>
</dbReference>
<sequence>MAPIRRLPYGPLARAEAQMPLTTEEIALDHGFPGTRRSVTVHRFGPAAASADRPKAYIQAALHADEIPGLLVAQHILARLRAADAEGRVRGDIILVPYANPIGLSQAVLGTAIGRFALSNGVNFNRDFPDLAAPVADRVMDRLGQDAGTNVALVRQAAREAIAAWETATEADSLRKILLGLAIDADVVLDLHCDSEALLHAYTGTESWPDASDLVAELGCRAVFLALESGGNPFDESCSGLWWRLRNRLTTGRPGGAPPLPAACLAATIELRGRRDVDDAQAAADADALIRFLTRRGLLAGEVAAPPAPACQATPLAGVDRVRAPVAGVVLYTVALGDTVAVGQTVAEVVDPVTGIRHPARARTPGIVWARAEQRYTAAGAIITSIAGDRPLAEEGSGLLTAR</sequence>
<dbReference type="GO" id="GO:0046872">
    <property type="term" value="F:metal ion binding"/>
    <property type="evidence" value="ECO:0007669"/>
    <property type="project" value="UniProtKB-KW"/>
</dbReference>
<evidence type="ECO:0000313" key="7">
    <source>
        <dbReference type="Proteomes" id="UP000315751"/>
    </source>
</evidence>
<keyword evidence="3" id="KW-0378">Hydrolase</keyword>
<evidence type="ECO:0000256" key="2">
    <source>
        <dbReference type="ARBA" id="ARBA00022723"/>
    </source>
</evidence>
<dbReference type="SUPFAM" id="SSF53187">
    <property type="entry name" value="Zn-dependent exopeptidases"/>
    <property type="match status" value="1"/>
</dbReference>
<dbReference type="InterPro" id="IPR053138">
    <property type="entry name" value="N-alpha-Ac-DABA_deacetylase"/>
</dbReference>
<keyword evidence="2" id="KW-0479">Metal-binding</keyword>
<protein>
    <recommendedName>
        <fullName evidence="5">Succinylglutamate desuccinylase/Aspartoacylase catalytic domain-containing protein</fullName>
    </recommendedName>
</protein>
<dbReference type="GO" id="GO:0016788">
    <property type="term" value="F:hydrolase activity, acting on ester bonds"/>
    <property type="evidence" value="ECO:0007669"/>
    <property type="project" value="InterPro"/>
</dbReference>
<keyword evidence="7" id="KW-1185">Reference proteome</keyword>